<organism evidence="3 4">
    <name type="scientific">Mucilaginibacter galii</name>
    <dbReference type="NCBI Taxonomy" id="2005073"/>
    <lineage>
        <taxon>Bacteria</taxon>
        <taxon>Pseudomonadati</taxon>
        <taxon>Bacteroidota</taxon>
        <taxon>Sphingobacteriia</taxon>
        <taxon>Sphingobacteriales</taxon>
        <taxon>Sphingobacteriaceae</taxon>
        <taxon>Mucilaginibacter</taxon>
    </lineage>
</organism>
<evidence type="ECO:0000313" key="4">
    <source>
        <dbReference type="Proteomes" id="UP000662074"/>
    </source>
</evidence>
<reference evidence="3" key="2">
    <citation type="submission" date="2020-09" db="EMBL/GenBank/DDBJ databases">
        <authorList>
            <person name="Sun Q."/>
            <person name="Sedlacek I."/>
        </authorList>
    </citation>
    <scope>NUCLEOTIDE SEQUENCE</scope>
    <source>
        <strain evidence="3">CCM 8711</strain>
    </source>
</reference>
<feature type="signal peptide" evidence="1">
    <location>
        <begin position="1"/>
        <end position="19"/>
    </location>
</feature>
<sequence length="230" mass="25020">MSKSITYIISLAAVMLALASCVKNDPDVAKPGNVNVNVVNASEEVLNFYLNGTRQNSVTGIFPLGANGYTAIPRGNQLLAFRKQFNRTQFTDADILFTLPVKLDSVASKVRYSIFAGGITSNDAFMVLDTLDSDAKNAKLRFVVASPQFAALRVYLNDTLRFTSSAFKQASTFKLVGNGQKVIKIRSTTSDEVLYTSTIPMQQGLIYTLFSAQLVANNKANLRAGLVINQ</sequence>
<keyword evidence="1" id="KW-0732">Signal</keyword>
<reference evidence="3" key="1">
    <citation type="journal article" date="2014" name="Int. J. Syst. Evol. Microbiol.">
        <title>Complete genome sequence of Corynebacterium casei LMG S-19264T (=DSM 44701T), isolated from a smear-ripened cheese.</title>
        <authorList>
            <consortium name="US DOE Joint Genome Institute (JGI-PGF)"/>
            <person name="Walter F."/>
            <person name="Albersmeier A."/>
            <person name="Kalinowski J."/>
            <person name="Ruckert C."/>
        </authorList>
    </citation>
    <scope>NUCLEOTIDE SEQUENCE</scope>
    <source>
        <strain evidence="3">CCM 8711</strain>
    </source>
</reference>
<name>A0A917N1V4_9SPHI</name>
<feature type="chain" id="PRO_5036834577" description="DUF4397 domain-containing protein" evidence="1">
    <location>
        <begin position="20"/>
        <end position="230"/>
    </location>
</feature>
<dbReference type="Pfam" id="PF14344">
    <property type="entry name" value="DUF4397"/>
    <property type="match status" value="1"/>
</dbReference>
<keyword evidence="4" id="KW-1185">Reference proteome</keyword>
<gene>
    <name evidence="3" type="ORF">GCM10011425_06290</name>
</gene>
<dbReference type="EMBL" id="BMDO01000001">
    <property type="protein sequence ID" value="GGI49417.1"/>
    <property type="molecule type" value="Genomic_DNA"/>
</dbReference>
<dbReference type="PROSITE" id="PS51257">
    <property type="entry name" value="PROKAR_LIPOPROTEIN"/>
    <property type="match status" value="1"/>
</dbReference>
<evidence type="ECO:0000259" key="2">
    <source>
        <dbReference type="Pfam" id="PF14344"/>
    </source>
</evidence>
<feature type="domain" description="DUF4397" evidence="2">
    <location>
        <begin position="138"/>
        <end position="215"/>
    </location>
</feature>
<proteinExistence type="predicted"/>
<dbReference type="RefSeq" id="WP_188413681.1">
    <property type="nucleotide sequence ID" value="NZ_BMDO01000001.1"/>
</dbReference>
<dbReference type="InterPro" id="IPR025510">
    <property type="entry name" value="DUF4397"/>
</dbReference>
<dbReference type="AlphaFoldDB" id="A0A917N1V4"/>
<protein>
    <recommendedName>
        <fullName evidence="2">DUF4397 domain-containing protein</fullName>
    </recommendedName>
</protein>
<dbReference type="Proteomes" id="UP000662074">
    <property type="component" value="Unassembled WGS sequence"/>
</dbReference>
<evidence type="ECO:0000256" key="1">
    <source>
        <dbReference type="SAM" id="SignalP"/>
    </source>
</evidence>
<accession>A0A917N1V4</accession>
<evidence type="ECO:0000313" key="3">
    <source>
        <dbReference type="EMBL" id="GGI49417.1"/>
    </source>
</evidence>
<comment type="caution">
    <text evidence="3">The sequence shown here is derived from an EMBL/GenBank/DDBJ whole genome shotgun (WGS) entry which is preliminary data.</text>
</comment>